<evidence type="ECO:0000313" key="1">
    <source>
        <dbReference type="EMBL" id="KAH6640549.1"/>
    </source>
</evidence>
<proteinExistence type="predicted"/>
<gene>
    <name evidence="1" type="ORF">F5144DRAFT_560812</name>
</gene>
<comment type="caution">
    <text evidence="1">The sequence shown here is derived from an EMBL/GenBank/DDBJ whole genome shotgun (WGS) entry which is preliminary data.</text>
</comment>
<evidence type="ECO:0000313" key="2">
    <source>
        <dbReference type="Proteomes" id="UP000724584"/>
    </source>
</evidence>
<reference evidence="1 2" key="1">
    <citation type="journal article" date="2021" name="Nat. Commun.">
        <title>Genetic determinants of endophytism in the Arabidopsis root mycobiome.</title>
        <authorList>
            <person name="Mesny F."/>
            <person name="Miyauchi S."/>
            <person name="Thiergart T."/>
            <person name="Pickel B."/>
            <person name="Atanasova L."/>
            <person name="Karlsson M."/>
            <person name="Huettel B."/>
            <person name="Barry K.W."/>
            <person name="Haridas S."/>
            <person name="Chen C."/>
            <person name="Bauer D."/>
            <person name="Andreopoulos W."/>
            <person name="Pangilinan J."/>
            <person name="LaButti K."/>
            <person name="Riley R."/>
            <person name="Lipzen A."/>
            <person name="Clum A."/>
            <person name="Drula E."/>
            <person name="Henrissat B."/>
            <person name="Kohler A."/>
            <person name="Grigoriev I.V."/>
            <person name="Martin F.M."/>
            <person name="Hacquard S."/>
        </authorList>
    </citation>
    <scope>NUCLEOTIDE SEQUENCE [LARGE SCALE GENOMIC DNA]</scope>
    <source>
        <strain evidence="1 2">MPI-SDFR-AT-0079</strain>
    </source>
</reference>
<accession>A0ACB7PFI8</accession>
<sequence>MSGILHLASLGALALSPLAAATPTTHTNFKQCVQLQVPVPVVATNHHYTMIPRVDSNIDAIDWTVNVTTWSSKPASELISGPVPINRTFSINAQLCVPSKKGDKAEILQIATHGQGFDKRYWDAEIKPEEYSYVDAAVKKGYSILTYDKLGVGKSEKPNAYDIMQIPTEVELLAVLTRLARSGKLISSSKVLSSTGNKAAVADFKPSKIVQVGHAFGAYLITSMLTLYGDLADGALLSGFLINNQLGKINVLTYDHEFARQHDPVRFREYGSGYFVLNTESCLQKLFFRKGAFEPKMLTWAEKNKQPETVGEYASEGNPSPAPEFKGPIQFFNGEFDNFVCVGDCRGTYLEEETKKMYPKASHIDSYLQPNTGHVLTLATNASAGFEVMLQYLDSQKL</sequence>
<dbReference type="Proteomes" id="UP000724584">
    <property type="component" value="Unassembled WGS sequence"/>
</dbReference>
<name>A0ACB7PFI8_9PEZI</name>
<protein>
    <submittedName>
        <fullName evidence="1">Uncharacterized protein</fullName>
    </submittedName>
</protein>
<keyword evidence="2" id="KW-1185">Reference proteome</keyword>
<dbReference type="EMBL" id="JAGIZQ010000002">
    <property type="protein sequence ID" value="KAH6640549.1"/>
    <property type="molecule type" value="Genomic_DNA"/>
</dbReference>
<organism evidence="1 2">
    <name type="scientific">Chaetomium tenue</name>
    <dbReference type="NCBI Taxonomy" id="1854479"/>
    <lineage>
        <taxon>Eukaryota</taxon>
        <taxon>Fungi</taxon>
        <taxon>Dikarya</taxon>
        <taxon>Ascomycota</taxon>
        <taxon>Pezizomycotina</taxon>
        <taxon>Sordariomycetes</taxon>
        <taxon>Sordariomycetidae</taxon>
        <taxon>Sordariales</taxon>
        <taxon>Chaetomiaceae</taxon>
        <taxon>Chaetomium</taxon>
    </lineage>
</organism>